<feature type="domain" description="HTH cro/C1-type" evidence="1">
    <location>
        <begin position="2"/>
        <end position="49"/>
    </location>
</feature>
<evidence type="ECO:0000259" key="1">
    <source>
        <dbReference type="PROSITE" id="PS50943"/>
    </source>
</evidence>
<name>A0A2U2ASF8_9GAMM</name>
<gene>
    <name evidence="2" type="ORF">DC077_05235</name>
    <name evidence="3" type="ORF">DC078_00010</name>
</gene>
<keyword evidence="5" id="KW-1185">Reference proteome</keyword>
<dbReference type="PROSITE" id="PS50943">
    <property type="entry name" value="HTH_CROC1"/>
    <property type="match status" value="1"/>
</dbReference>
<dbReference type="Proteomes" id="UP000245217">
    <property type="component" value="Unassembled WGS sequence"/>
</dbReference>
<dbReference type="Gene3D" id="1.10.260.40">
    <property type="entry name" value="lambda repressor-like DNA-binding domains"/>
    <property type="match status" value="1"/>
</dbReference>
<dbReference type="InterPro" id="IPR010982">
    <property type="entry name" value="Lambda_DNA-bd_dom_sf"/>
</dbReference>
<accession>A0A2U2ASF8</accession>
<dbReference type="Pfam" id="PF01381">
    <property type="entry name" value="HTH_3"/>
    <property type="match status" value="1"/>
</dbReference>
<dbReference type="InterPro" id="IPR001387">
    <property type="entry name" value="Cro/C1-type_HTH"/>
</dbReference>
<evidence type="ECO:0000313" key="3">
    <source>
        <dbReference type="EMBL" id="PWD93977.1"/>
    </source>
</evidence>
<dbReference type="EMBL" id="QEWV01000001">
    <property type="protein sequence ID" value="PWD93977.1"/>
    <property type="molecule type" value="Genomic_DNA"/>
</dbReference>
<evidence type="ECO:0000313" key="5">
    <source>
        <dbReference type="Proteomes" id="UP000245217"/>
    </source>
</evidence>
<dbReference type="GO" id="GO:0003677">
    <property type="term" value="F:DNA binding"/>
    <property type="evidence" value="ECO:0007669"/>
    <property type="project" value="InterPro"/>
</dbReference>
<protein>
    <recommendedName>
        <fullName evidence="1">HTH cro/C1-type domain-containing protein</fullName>
    </recommendedName>
</protein>
<dbReference type="SUPFAM" id="SSF47413">
    <property type="entry name" value="lambda repressor-like DNA-binding domains"/>
    <property type="match status" value="1"/>
</dbReference>
<organism evidence="2 4">
    <name type="scientific">Ignatzschineria cameli</name>
    <dbReference type="NCBI Taxonomy" id="2182793"/>
    <lineage>
        <taxon>Bacteria</taxon>
        <taxon>Pseudomonadati</taxon>
        <taxon>Pseudomonadota</taxon>
        <taxon>Gammaproteobacteria</taxon>
        <taxon>Cardiobacteriales</taxon>
        <taxon>Ignatzschineriaceae</taxon>
        <taxon>Ignatzschineria</taxon>
    </lineage>
</organism>
<comment type="caution">
    <text evidence="2">The sequence shown here is derived from an EMBL/GenBank/DDBJ whole genome shotgun (WGS) entry which is preliminary data.</text>
</comment>
<sequence length="100" mass="11668">MKLSMTQAELAKGLNMSQMSISLYESNKSVPNLKFLYSLYHLGFNIEYLIFGENGLDQDRNFNLRSYYKKIATSLDFLERKLDINISTETKIELIDFLLN</sequence>
<reference evidence="2" key="1">
    <citation type="journal article" date="2018" name="Genome Announc.">
        <title>Ignatzschineria cameli sp. nov., isolated from necrotic foot tissue of dromedaries (Camelus dromedarius) and associated maggots (Wohlfahrtia species) in Dubai.</title>
        <authorList>
            <person name="Tsang C.C."/>
            <person name="Tang J.Y."/>
            <person name="Fong J.Y."/>
            <person name="Kinne J."/>
            <person name="Lee H.H."/>
            <person name="Joseph M."/>
            <person name="Jose S."/>
            <person name="Schuster R.K."/>
            <person name="Tang Y."/>
            <person name="Sivakumar S."/>
            <person name="Chen J.H."/>
            <person name="Teng J.L."/>
            <person name="Lau S.K."/>
            <person name="Wernery U."/>
            <person name="Woo P.C."/>
        </authorList>
    </citation>
    <scope>NUCLEOTIDE SEQUENCE</scope>
    <source>
        <strain evidence="2">UAE-HKU57</strain>
        <strain evidence="3">UAE-HKU58</strain>
    </source>
</reference>
<evidence type="ECO:0000313" key="2">
    <source>
        <dbReference type="EMBL" id="PWD87206.1"/>
    </source>
</evidence>
<dbReference type="AlphaFoldDB" id="A0A2U2ASF8"/>
<dbReference type="CDD" id="cd00093">
    <property type="entry name" value="HTH_XRE"/>
    <property type="match status" value="1"/>
</dbReference>
<dbReference type="EMBL" id="QEWW01000002">
    <property type="protein sequence ID" value="PWD87206.1"/>
    <property type="molecule type" value="Genomic_DNA"/>
</dbReference>
<evidence type="ECO:0000313" key="4">
    <source>
        <dbReference type="Proteomes" id="UP000245059"/>
    </source>
</evidence>
<dbReference type="Proteomes" id="UP000245059">
    <property type="component" value="Unassembled WGS sequence"/>
</dbReference>
<proteinExistence type="predicted"/>
<reference evidence="4 5" key="2">
    <citation type="submission" date="2018-05" db="EMBL/GenBank/DDBJ databases">
        <title>Ignatzschineria dubaiensis sp. nov., isolated from necrotic foot tissues of dromedaries (Camelus dromedarius) and associated maggots in Dubai, United Arab Emirates.</title>
        <authorList>
            <person name="Tsang C.C."/>
            <person name="Tang J.Y.M."/>
            <person name="Fong J.Y.H."/>
            <person name="Kinne J."/>
            <person name="Lee H.H."/>
            <person name="Joseph M."/>
            <person name="Jose S."/>
            <person name="Schuster R.K."/>
            <person name="Tang Y."/>
            <person name="Sivakumar S."/>
            <person name="Chen J.H.K."/>
            <person name="Teng J.L.L."/>
            <person name="Lau S.K.P."/>
            <person name="Wernery U."/>
            <person name="Woo P.C.Y."/>
        </authorList>
    </citation>
    <scope>NUCLEOTIDE SEQUENCE [LARGE SCALE GENOMIC DNA]</scope>
    <source>
        <strain evidence="4">UAE-HKU57</strain>
        <strain evidence="5">UAE-HKU58</strain>
    </source>
</reference>